<evidence type="ECO:0000313" key="1">
    <source>
        <dbReference type="EMBL" id="MCD9638776.1"/>
    </source>
</evidence>
<organism evidence="1 2">
    <name type="scientific">Datura stramonium</name>
    <name type="common">Jimsonweed</name>
    <name type="synonym">Common thornapple</name>
    <dbReference type="NCBI Taxonomy" id="4076"/>
    <lineage>
        <taxon>Eukaryota</taxon>
        <taxon>Viridiplantae</taxon>
        <taxon>Streptophyta</taxon>
        <taxon>Embryophyta</taxon>
        <taxon>Tracheophyta</taxon>
        <taxon>Spermatophyta</taxon>
        <taxon>Magnoliopsida</taxon>
        <taxon>eudicotyledons</taxon>
        <taxon>Gunneridae</taxon>
        <taxon>Pentapetalae</taxon>
        <taxon>asterids</taxon>
        <taxon>lamiids</taxon>
        <taxon>Solanales</taxon>
        <taxon>Solanaceae</taxon>
        <taxon>Solanoideae</taxon>
        <taxon>Datureae</taxon>
        <taxon>Datura</taxon>
    </lineage>
</organism>
<dbReference type="EMBL" id="JACEIK010002775">
    <property type="protein sequence ID" value="MCD9638776.1"/>
    <property type="molecule type" value="Genomic_DNA"/>
</dbReference>
<sequence length="70" mass="7912">TYLLHVFPLHARFESSPAEQIELPSSRHLAFSVNVDLPRLEQQIFYVIVTLISGWSSSLGQLPAWFATQA</sequence>
<accession>A0ABS8UXJ3</accession>
<reference evidence="1 2" key="1">
    <citation type="journal article" date="2021" name="BMC Genomics">
        <title>Datura genome reveals duplications of psychoactive alkaloid biosynthetic genes and high mutation rate following tissue culture.</title>
        <authorList>
            <person name="Rajewski A."/>
            <person name="Carter-House D."/>
            <person name="Stajich J."/>
            <person name="Litt A."/>
        </authorList>
    </citation>
    <scope>NUCLEOTIDE SEQUENCE [LARGE SCALE GENOMIC DNA]</scope>
    <source>
        <strain evidence="1">AR-01</strain>
    </source>
</reference>
<dbReference type="Proteomes" id="UP000823775">
    <property type="component" value="Unassembled WGS sequence"/>
</dbReference>
<gene>
    <name evidence="1" type="ORF">HAX54_022927</name>
</gene>
<comment type="caution">
    <text evidence="1">The sequence shown here is derived from an EMBL/GenBank/DDBJ whole genome shotgun (WGS) entry which is preliminary data.</text>
</comment>
<feature type="non-terminal residue" evidence="1">
    <location>
        <position position="1"/>
    </location>
</feature>
<protein>
    <submittedName>
        <fullName evidence="1">Uncharacterized protein</fullName>
    </submittedName>
</protein>
<proteinExistence type="predicted"/>
<evidence type="ECO:0000313" key="2">
    <source>
        <dbReference type="Proteomes" id="UP000823775"/>
    </source>
</evidence>
<name>A0ABS8UXJ3_DATST</name>
<keyword evidence="2" id="KW-1185">Reference proteome</keyword>